<evidence type="ECO:0000313" key="1">
    <source>
        <dbReference type="EMBL" id="TQD83784.1"/>
    </source>
</evidence>
<gene>
    <name evidence="1" type="ORF">C1H46_030665</name>
</gene>
<name>A0A540LBC4_MALBA</name>
<dbReference type="EMBL" id="VIEB01000665">
    <property type="protein sequence ID" value="TQD83784.1"/>
    <property type="molecule type" value="Genomic_DNA"/>
</dbReference>
<protein>
    <submittedName>
        <fullName evidence="1">Uncharacterized protein</fullName>
    </submittedName>
</protein>
<organism evidence="1 2">
    <name type="scientific">Malus baccata</name>
    <name type="common">Siberian crab apple</name>
    <name type="synonym">Pyrus baccata</name>
    <dbReference type="NCBI Taxonomy" id="106549"/>
    <lineage>
        <taxon>Eukaryota</taxon>
        <taxon>Viridiplantae</taxon>
        <taxon>Streptophyta</taxon>
        <taxon>Embryophyta</taxon>
        <taxon>Tracheophyta</taxon>
        <taxon>Spermatophyta</taxon>
        <taxon>Magnoliopsida</taxon>
        <taxon>eudicotyledons</taxon>
        <taxon>Gunneridae</taxon>
        <taxon>Pentapetalae</taxon>
        <taxon>rosids</taxon>
        <taxon>fabids</taxon>
        <taxon>Rosales</taxon>
        <taxon>Rosaceae</taxon>
        <taxon>Amygdaloideae</taxon>
        <taxon>Maleae</taxon>
        <taxon>Malus</taxon>
    </lineage>
</organism>
<evidence type="ECO:0000313" key="2">
    <source>
        <dbReference type="Proteomes" id="UP000315295"/>
    </source>
</evidence>
<dbReference type="AlphaFoldDB" id="A0A540LBC4"/>
<keyword evidence="2" id="KW-1185">Reference proteome</keyword>
<sequence>MYLDVEGMDGRLRIMHVFSRGWRRCKLSMRVQLNGGSSMGVFVALYRQGFDAVQVELDSKCLVDMINGKIQPNVARSSFDI</sequence>
<dbReference type="Proteomes" id="UP000315295">
    <property type="component" value="Unassembled WGS sequence"/>
</dbReference>
<proteinExistence type="predicted"/>
<comment type="caution">
    <text evidence="1">The sequence shown here is derived from an EMBL/GenBank/DDBJ whole genome shotgun (WGS) entry which is preliminary data.</text>
</comment>
<reference evidence="1 2" key="1">
    <citation type="journal article" date="2019" name="G3 (Bethesda)">
        <title>Sequencing of a Wild Apple (Malus baccata) Genome Unravels the Differences Between Cultivated and Wild Apple Species Regarding Disease Resistance and Cold Tolerance.</title>
        <authorList>
            <person name="Chen X."/>
        </authorList>
    </citation>
    <scope>NUCLEOTIDE SEQUENCE [LARGE SCALE GENOMIC DNA]</scope>
    <source>
        <strain evidence="2">cv. Shandingzi</strain>
        <tissue evidence="1">Leaves</tissue>
    </source>
</reference>
<accession>A0A540LBC4</accession>